<sequence length="118" mass="12454">MQSHQASASIPFLDDESLAFAGRIFHFAQAGHAEELSELFEHGLPANLRNDRGDSLLMLAAAHGQEAAARIILEAGGDPELANDHGETPLAAATAKGETGIVRLLLEHGAVSQAHARR</sequence>
<dbReference type="PROSITE" id="PS50297">
    <property type="entry name" value="ANK_REP_REGION"/>
    <property type="match status" value="1"/>
</dbReference>
<dbReference type="Pfam" id="PF12796">
    <property type="entry name" value="Ank_2"/>
    <property type="match status" value="1"/>
</dbReference>
<dbReference type="Proteomes" id="UP001156881">
    <property type="component" value="Unassembled WGS sequence"/>
</dbReference>
<dbReference type="PROSITE" id="PS50088">
    <property type="entry name" value="ANK_REPEAT"/>
    <property type="match status" value="2"/>
</dbReference>
<feature type="repeat" description="ANK" evidence="3">
    <location>
        <begin position="85"/>
        <end position="110"/>
    </location>
</feature>
<dbReference type="InterPro" id="IPR050889">
    <property type="entry name" value="Dendritic_Spine_Reg/Scaffold"/>
</dbReference>
<dbReference type="EMBL" id="BSPG01000009">
    <property type="protein sequence ID" value="GLS44075.1"/>
    <property type="molecule type" value="Genomic_DNA"/>
</dbReference>
<feature type="repeat" description="ANK" evidence="3">
    <location>
        <begin position="52"/>
        <end position="84"/>
    </location>
</feature>
<name>A0A7W6F7N5_9HYPH</name>
<keyword evidence="7" id="KW-1185">Reference proteome</keyword>
<dbReference type="Gene3D" id="1.25.40.20">
    <property type="entry name" value="Ankyrin repeat-containing domain"/>
    <property type="match status" value="1"/>
</dbReference>
<reference evidence="4" key="4">
    <citation type="submission" date="2023-01" db="EMBL/GenBank/DDBJ databases">
        <title>Draft genome sequence of Methylobacterium brachythecii strain NBRC 107710.</title>
        <authorList>
            <person name="Sun Q."/>
            <person name="Mori K."/>
        </authorList>
    </citation>
    <scope>NUCLEOTIDE SEQUENCE</scope>
    <source>
        <strain evidence="4">NBRC 107710</strain>
    </source>
</reference>
<gene>
    <name evidence="4" type="ORF">GCM10007884_20620</name>
    <name evidence="5" type="ORF">GGR33_003082</name>
</gene>
<protein>
    <submittedName>
        <fullName evidence="5">Ankyrin repeat protein</fullName>
    </submittedName>
</protein>
<evidence type="ECO:0000313" key="5">
    <source>
        <dbReference type="EMBL" id="MBB3903573.1"/>
    </source>
</evidence>
<dbReference type="InterPro" id="IPR002110">
    <property type="entry name" value="Ankyrin_rpt"/>
</dbReference>
<evidence type="ECO:0000313" key="6">
    <source>
        <dbReference type="Proteomes" id="UP000517759"/>
    </source>
</evidence>
<keyword evidence="2 3" id="KW-0040">ANK repeat</keyword>
<organism evidence="5 6">
    <name type="scientific">Methylobacterium brachythecii</name>
    <dbReference type="NCBI Taxonomy" id="1176177"/>
    <lineage>
        <taxon>Bacteria</taxon>
        <taxon>Pseudomonadati</taxon>
        <taxon>Pseudomonadota</taxon>
        <taxon>Alphaproteobacteria</taxon>
        <taxon>Hyphomicrobiales</taxon>
        <taxon>Methylobacteriaceae</taxon>
        <taxon>Methylobacterium</taxon>
    </lineage>
</organism>
<accession>A0A7W6F7N5</accession>
<keyword evidence="1" id="KW-0677">Repeat</keyword>
<reference evidence="5 6" key="3">
    <citation type="submission" date="2020-08" db="EMBL/GenBank/DDBJ databases">
        <title>Genomic Encyclopedia of Type Strains, Phase IV (KMG-IV): sequencing the most valuable type-strain genomes for metagenomic binning, comparative biology and taxonomic classification.</title>
        <authorList>
            <person name="Goeker M."/>
        </authorList>
    </citation>
    <scope>NUCLEOTIDE SEQUENCE [LARGE SCALE GENOMIC DNA]</scope>
    <source>
        <strain evidence="5 6">DSM 24105</strain>
    </source>
</reference>
<dbReference type="SUPFAM" id="SSF48403">
    <property type="entry name" value="Ankyrin repeat"/>
    <property type="match status" value="1"/>
</dbReference>
<dbReference type="InterPro" id="IPR036770">
    <property type="entry name" value="Ankyrin_rpt-contain_sf"/>
</dbReference>
<evidence type="ECO:0000256" key="1">
    <source>
        <dbReference type="ARBA" id="ARBA00022737"/>
    </source>
</evidence>
<evidence type="ECO:0000313" key="4">
    <source>
        <dbReference type="EMBL" id="GLS44075.1"/>
    </source>
</evidence>
<reference evidence="7" key="2">
    <citation type="journal article" date="2019" name="Int. J. Syst. Evol. Microbiol.">
        <title>The Global Catalogue of Microorganisms (GCM) 10K type strain sequencing project: providing services to taxonomists for standard genome sequencing and annotation.</title>
        <authorList>
            <consortium name="The Broad Institute Genomics Platform"/>
            <consortium name="The Broad Institute Genome Sequencing Center for Infectious Disease"/>
            <person name="Wu L."/>
            <person name="Ma J."/>
        </authorList>
    </citation>
    <scope>NUCLEOTIDE SEQUENCE [LARGE SCALE GENOMIC DNA]</scope>
    <source>
        <strain evidence="7">NBRC 107710</strain>
    </source>
</reference>
<comment type="caution">
    <text evidence="5">The sequence shown here is derived from an EMBL/GenBank/DDBJ whole genome shotgun (WGS) entry which is preliminary data.</text>
</comment>
<proteinExistence type="predicted"/>
<dbReference type="PANTHER" id="PTHR24166:SF48">
    <property type="entry name" value="PROTEIN VAPYRIN"/>
    <property type="match status" value="1"/>
</dbReference>
<evidence type="ECO:0000313" key="7">
    <source>
        <dbReference type="Proteomes" id="UP001156881"/>
    </source>
</evidence>
<dbReference type="EMBL" id="JACIDN010000005">
    <property type="protein sequence ID" value="MBB3903573.1"/>
    <property type="molecule type" value="Genomic_DNA"/>
</dbReference>
<evidence type="ECO:0000256" key="2">
    <source>
        <dbReference type="ARBA" id="ARBA00023043"/>
    </source>
</evidence>
<evidence type="ECO:0000256" key="3">
    <source>
        <dbReference type="PROSITE-ProRule" id="PRU00023"/>
    </source>
</evidence>
<dbReference type="Proteomes" id="UP000517759">
    <property type="component" value="Unassembled WGS sequence"/>
</dbReference>
<dbReference type="SMART" id="SM00248">
    <property type="entry name" value="ANK"/>
    <property type="match status" value="2"/>
</dbReference>
<reference evidence="4" key="1">
    <citation type="journal article" date="2014" name="Int. J. Syst. Evol. Microbiol.">
        <title>Complete genome of a new Firmicutes species belonging to the dominant human colonic microbiota ('Ruminococcus bicirculans') reveals two chromosomes and a selective capacity to utilize plant glucans.</title>
        <authorList>
            <consortium name="NISC Comparative Sequencing Program"/>
            <person name="Wegmann U."/>
            <person name="Louis P."/>
            <person name="Goesmann A."/>
            <person name="Henrissat B."/>
            <person name="Duncan S.H."/>
            <person name="Flint H.J."/>
        </authorList>
    </citation>
    <scope>NUCLEOTIDE SEQUENCE</scope>
    <source>
        <strain evidence="4">NBRC 107710</strain>
    </source>
</reference>
<dbReference type="PANTHER" id="PTHR24166">
    <property type="entry name" value="ROLLING PEBBLES, ISOFORM B"/>
    <property type="match status" value="1"/>
</dbReference>
<dbReference type="AlphaFoldDB" id="A0A7W6F7N5"/>